<dbReference type="AlphaFoldDB" id="A0AAX4HVA6"/>
<gene>
    <name evidence="3" type="ORF">SOO65_07145</name>
</gene>
<accession>A0AAX4HVA6</accession>
<dbReference type="Proteomes" id="UP001324634">
    <property type="component" value="Chromosome"/>
</dbReference>
<comment type="similarity">
    <text evidence="1">Belongs to the short-chain dehydrogenases/reductases (SDR) family.</text>
</comment>
<keyword evidence="2" id="KW-0560">Oxidoreductase</keyword>
<name>A0AAX4HVA6_9BACT</name>
<dbReference type="SUPFAM" id="SSF51735">
    <property type="entry name" value="NAD(P)-binding Rossmann-fold domains"/>
    <property type="match status" value="1"/>
</dbReference>
<protein>
    <submittedName>
        <fullName evidence="3">SDR family oxidoreductase</fullName>
    </submittedName>
</protein>
<dbReference type="EMBL" id="CP139487">
    <property type="protein sequence ID" value="WPU67214.1"/>
    <property type="molecule type" value="Genomic_DNA"/>
</dbReference>
<dbReference type="InterPro" id="IPR036291">
    <property type="entry name" value="NAD(P)-bd_dom_sf"/>
</dbReference>
<evidence type="ECO:0000313" key="4">
    <source>
        <dbReference type="Proteomes" id="UP001324634"/>
    </source>
</evidence>
<evidence type="ECO:0000256" key="2">
    <source>
        <dbReference type="ARBA" id="ARBA00023002"/>
    </source>
</evidence>
<evidence type="ECO:0000313" key="3">
    <source>
        <dbReference type="EMBL" id="WPU67214.1"/>
    </source>
</evidence>
<dbReference type="Pfam" id="PF13561">
    <property type="entry name" value="adh_short_C2"/>
    <property type="match status" value="1"/>
</dbReference>
<proteinExistence type="inferred from homology"/>
<dbReference type="PANTHER" id="PTHR24321:SF15">
    <property type="entry name" value="OXIDOREDUCTASE UCPA"/>
    <property type="match status" value="1"/>
</dbReference>
<sequence length="92" mass="9668">MRSFARSFATDLKGLDIRVNAISPGPTSTVGLFDLVPSDQAAYLKEALIATVPSGRLADPEEIANTVLFLASDDSRYINGAEIAVDGGQAQV</sequence>
<dbReference type="PANTHER" id="PTHR24321">
    <property type="entry name" value="DEHYDROGENASES, SHORT CHAIN"/>
    <property type="match status" value="1"/>
</dbReference>
<organism evidence="3 4">
    <name type="scientific">Peredibacter starrii</name>
    <dbReference type="NCBI Taxonomy" id="28202"/>
    <lineage>
        <taxon>Bacteria</taxon>
        <taxon>Pseudomonadati</taxon>
        <taxon>Bdellovibrionota</taxon>
        <taxon>Bacteriovoracia</taxon>
        <taxon>Bacteriovoracales</taxon>
        <taxon>Bacteriovoracaceae</taxon>
        <taxon>Peredibacter</taxon>
    </lineage>
</organism>
<dbReference type="InterPro" id="IPR002347">
    <property type="entry name" value="SDR_fam"/>
</dbReference>
<keyword evidence="4" id="KW-1185">Reference proteome</keyword>
<dbReference type="Gene3D" id="3.40.50.720">
    <property type="entry name" value="NAD(P)-binding Rossmann-like Domain"/>
    <property type="match status" value="1"/>
</dbReference>
<dbReference type="KEGG" id="psti:SOO65_07145"/>
<dbReference type="PRINTS" id="PR00081">
    <property type="entry name" value="GDHRDH"/>
</dbReference>
<reference evidence="3 4" key="1">
    <citation type="submission" date="2023-11" db="EMBL/GenBank/DDBJ databases">
        <title>Peredibacter starrii A3.12.</title>
        <authorList>
            <person name="Mitchell R.J."/>
        </authorList>
    </citation>
    <scope>NUCLEOTIDE SEQUENCE [LARGE SCALE GENOMIC DNA]</scope>
    <source>
        <strain evidence="3 4">A3.12</strain>
    </source>
</reference>
<dbReference type="GO" id="GO:0016491">
    <property type="term" value="F:oxidoreductase activity"/>
    <property type="evidence" value="ECO:0007669"/>
    <property type="project" value="UniProtKB-KW"/>
</dbReference>
<evidence type="ECO:0000256" key="1">
    <source>
        <dbReference type="ARBA" id="ARBA00006484"/>
    </source>
</evidence>